<organism evidence="4 5">
    <name type="scientific">Hyphomonas johnsonii MHS-2</name>
    <dbReference type="NCBI Taxonomy" id="1280950"/>
    <lineage>
        <taxon>Bacteria</taxon>
        <taxon>Pseudomonadati</taxon>
        <taxon>Pseudomonadota</taxon>
        <taxon>Alphaproteobacteria</taxon>
        <taxon>Hyphomonadales</taxon>
        <taxon>Hyphomonadaceae</taxon>
        <taxon>Hyphomonas</taxon>
    </lineage>
</organism>
<dbReference type="PANTHER" id="PTHR48081:SF8">
    <property type="entry name" value="ALPHA_BETA HYDROLASE FOLD-3 DOMAIN-CONTAINING PROTEIN-RELATED"/>
    <property type="match status" value="1"/>
</dbReference>
<dbReference type="PANTHER" id="PTHR48081">
    <property type="entry name" value="AB HYDROLASE SUPERFAMILY PROTEIN C4A8.06C"/>
    <property type="match status" value="1"/>
</dbReference>
<accession>A0A059FUC7</accession>
<evidence type="ECO:0000313" key="5">
    <source>
        <dbReference type="Proteomes" id="UP000025171"/>
    </source>
</evidence>
<dbReference type="Pfam" id="PF07859">
    <property type="entry name" value="Abhydrolase_3"/>
    <property type="match status" value="1"/>
</dbReference>
<evidence type="ECO:0000256" key="1">
    <source>
        <dbReference type="ARBA" id="ARBA00010515"/>
    </source>
</evidence>
<reference evidence="4 5" key="1">
    <citation type="journal article" date="2014" name="Antonie Van Leeuwenhoek">
        <title>Hyphomonas beringensis sp. nov. and Hyphomonas chukchiensis sp. nov., isolated from surface seawater of the Bering Sea and Chukchi Sea.</title>
        <authorList>
            <person name="Li C."/>
            <person name="Lai Q."/>
            <person name="Li G."/>
            <person name="Dong C."/>
            <person name="Wang J."/>
            <person name="Liao Y."/>
            <person name="Shao Z."/>
        </authorList>
    </citation>
    <scope>NUCLEOTIDE SEQUENCE [LARGE SCALE GENOMIC DNA]</scope>
    <source>
        <strain evidence="4 5">MHS-2</strain>
    </source>
</reference>
<comment type="caution">
    <text evidence="4">The sequence shown here is derived from an EMBL/GenBank/DDBJ whole genome shotgun (WGS) entry which is preliminary data.</text>
</comment>
<evidence type="ECO:0000259" key="3">
    <source>
        <dbReference type="Pfam" id="PF07859"/>
    </source>
</evidence>
<name>A0A059FUC7_9PROT</name>
<dbReference type="EMBL" id="ARYK01000001">
    <property type="protein sequence ID" value="KCZ94096.1"/>
    <property type="molecule type" value="Genomic_DNA"/>
</dbReference>
<dbReference type="STRING" id="1280950.HJO_01935"/>
<dbReference type="OrthoDB" id="9806180at2"/>
<dbReference type="InterPro" id="IPR050300">
    <property type="entry name" value="GDXG_lipolytic_enzyme"/>
</dbReference>
<comment type="similarity">
    <text evidence="1">Belongs to the 'GDXG' lipolytic enzyme family.</text>
</comment>
<dbReference type="PROSITE" id="PS01173">
    <property type="entry name" value="LIPASE_GDXG_HIS"/>
    <property type="match status" value="1"/>
</dbReference>
<dbReference type="Proteomes" id="UP000025171">
    <property type="component" value="Unassembled WGS sequence"/>
</dbReference>
<dbReference type="GO" id="GO:0016787">
    <property type="term" value="F:hydrolase activity"/>
    <property type="evidence" value="ECO:0007669"/>
    <property type="project" value="UniProtKB-KW"/>
</dbReference>
<dbReference type="InterPro" id="IPR013094">
    <property type="entry name" value="AB_hydrolase_3"/>
</dbReference>
<gene>
    <name evidence="4" type="ORF">HJO_01935</name>
</gene>
<sequence length="322" mass="34775">MTDDTRITSLHRPGAIDPEILTFVEKTSAEFAALSGGQPVSITRRREIAEAVREPWVRGGPEMAHTQTLALGQDGLRVRIHIPKAGAGNGTLFYLHGGGWVMFSIDTHDRLMREYAERTGCAVIGLDYSLSPEHRFPRALDDIDSCMAWLRAEGSGLGLNTGKIILGGDSAGGNLSLATALRKRDRGEALPAGVLLNYAALDTDARPSYDLYDGDPYMLGRDEMKAFWLDYLGTAQTTDPYARPLLANLEGLPPVHLCIAECDILADENRELESRLTAAGVEVSAIEYAGATHSFLEAVGISACADRAMNDAATWMAGILAR</sequence>
<evidence type="ECO:0000256" key="2">
    <source>
        <dbReference type="ARBA" id="ARBA00022801"/>
    </source>
</evidence>
<dbReference type="PATRIC" id="fig|1280950.3.peg.397"/>
<dbReference type="SUPFAM" id="SSF53474">
    <property type="entry name" value="alpha/beta-Hydrolases"/>
    <property type="match status" value="1"/>
</dbReference>
<dbReference type="AlphaFoldDB" id="A0A059FUC7"/>
<dbReference type="InterPro" id="IPR029058">
    <property type="entry name" value="AB_hydrolase_fold"/>
</dbReference>
<keyword evidence="2 4" id="KW-0378">Hydrolase</keyword>
<protein>
    <submittedName>
        <fullName evidence="4">Alpha/beta fold family hydrolase</fullName>
    </submittedName>
</protein>
<dbReference type="RefSeq" id="WP_051617983.1">
    <property type="nucleotide sequence ID" value="NZ_ARYK01000001.1"/>
</dbReference>
<keyword evidence="5" id="KW-1185">Reference proteome</keyword>
<dbReference type="InterPro" id="IPR002168">
    <property type="entry name" value="Lipase_GDXG_HIS_AS"/>
</dbReference>
<feature type="domain" description="Alpha/beta hydrolase fold-3" evidence="3">
    <location>
        <begin position="92"/>
        <end position="296"/>
    </location>
</feature>
<evidence type="ECO:0000313" key="4">
    <source>
        <dbReference type="EMBL" id="KCZ94096.1"/>
    </source>
</evidence>
<dbReference type="eggNOG" id="COG0657">
    <property type="taxonomic scope" value="Bacteria"/>
</dbReference>
<proteinExistence type="inferred from homology"/>
<dbReference type="Gene3D" id="3.40.50.1820">
    <property type="entry name" value="alpha/beta hydrolase"/>
    <property type="match status" value="1"/>
</dbReference>